<dbReference type="Proteomes" id="UP000070339">
    <property type="component" value="Unassembled WGS sequence"/>
</dbReference>
<dbReference type="PANTHER" id="PTHR10422">
    <property type="entry name" value="CYTOCHROME C OXIDASE SUBUNIT 1"/>
    <property type="match status" value="1"/>
</dbReference>
<comment type="caution">
    <text evidence="4">The sequence shown here is derived from an EMBL/GenBank/DDBJ whole genome shotgun (WGS) entry which is preliminary data.</text>
</comment>
<evidence type="ECO:0000259" key="3">
    <source>
        <dbReference type="Pfam" id="PF22085"/>
    </source>
</evidence>
<dbReference type="InterPro" id="IPR036927">
    <property type="entry name" value="Cyt_c_oxase-like_su1_sf"/>
</dbReference>
<dbReference type="Pfam" id="PF00115">
    <property type="entry name" value="COX1"/>
    <property type="match status" value="1"/>
</dbReference>
<feature type="transmembrane region" description="Helical" evidence="2">
    <location>
        <begin position="417"/>
        <end position="437"/>
    </location>
</feature>
<feature type="region of interest" description="Disordered" evidence="1">
    <location>
        <begin position="827"/>
        <end position="882"/>
    </location>
</feature>
<feature type="transmembrane region" description="Helical" evidence="2">
    <location>
        <begin position="233"/>
        <end position="255"/>
    </location>
</feature>
<proteinExistence type="predicted"/>
<name>A0ABR5VC94_9CORY</name>
<protein>
    <submittedName>
        <fullName evidence="4">Cytochrome C and Quinol oxidase polypeptide I family protein</fullName>
    </submittedName>
</protein>
<dbReference type="Gene3D" id="1.20.210.10">
    <property type="entry name" value="Cytochrome c oxidase-like, subunit I domain"/>
    <property type="match status" value="1"/>
</dbReference>
<feature type="transmembrane region" description="Helical" evidence="2">
    <location>
        <begin position="288"/>
        <end position="309"/>
    </location>
</feature>
<dbReference type="RefSeq" id="WP_061920691.1">
    <property type="nucleotide sequence ID" value="NZ_LTEB01000014.1"/>
</dbReference>
<gene>
    <name evidence="4" type="ORF">WM41_0496</name>
</gene>
<feature type="transmembrane region" description="Helical" evidence="2">
    <location>
        <begin position="551"/>
        <end position="573"/>
    </location>
</feature>
<keyword evidence="2" id="KW-1133">Transmembrane helix</keyword>
<feature type="transmembrane region" description="Helical" evidence="2">
    <location>
        <begin position="731"/>
        <end position="750"/>
    </location>
</feature>
<sequence length="882" mass="98424">MSTTTSHEDRRKPVLKLSSVWGQGVALVMIFGFLVMGFLAYRTYNASMPLPEKIVSETTGETILTKDEILNGQALYQTRGLQQYGSVMGHGAYLGPDYTAEYLRMSLDKARELNDANGYPDFISPDATPEEAVQQEFRTNRYDEATGVLKWTDNQIAAFESNKDYYAKYFGEDSHNKGLPSEFITDKKQINNLVGFFGWTAWASAAERPGHDYSYTNNWPAEPRVDNGPTADLVVWSVLSLIALIGGTGLIFAIYGRWSKSIGWHAEEAPNLDFTQPGEVGLTKSQKVVAWFVLVIALLFLIQALLGAASQHYRTELTGFFGIPLQEILPYNVSRTWHLQLSLLWTAGGLLAAGIFLASFVGKKEPKKQHWLVWFLLGAIAFVVFGSMAFEWLSTMGYIKEGTLFSQQWEFLDLPRFFQILLTVGMFVWIGIIFRQLRGRLKYEHKSNMPWLFFYAGIAIPAFYAVGNLAGSETHISVAEFWRFWVVHLWVEDFLELFTTVMVAYVFVLLGVIREKIALGIIFLDIILYSTGGVLGTMHHLYFSGTPVEHMALGAFFSAAEVVPLTLLTVEAWTFMQLGSRQRASGERPFPHRWAVMFLVAVGFWNFLGAGVFGFLVNLPIVSYYEIGTALTANHAHGAMMGVYGFLAVGLSVFALRYLIPKEKWSDKAMAWSFWLQNIGLLWMVVISLLPLGVMQLYESVASGYVEARSLGYITEPGNFIMEWLRMPGDVMFLAGIIPFLWMALKGVLFNKEIPTIEEHPKDPLFSIIAPDDDDHAGEVPVAGAASSVGLVSGGKGRVDTRDGAHSTGRVAGRRYGYIDERGAFVEEQAPDSGRGDSAASGPQDPEFESRTKWGGTYRSDKRADGNPGQKRSNQNKPDQKK</sequence>
<evidence type="ECO:0000256" key="1">
    <source>
        <dbReference type="SAM" id="MobiDB-lite"/>
    </source>
</evidence>
<dbReference type="EMBL" id="LTEB01000014">
    <property type="protein sequence ID" value="KXU18963.1"/>
    <property type="molecule type" value="Genomic_DNA"/>
</dbReference>
<dbReference type="Pfam" id="PF22085">
    <property type="entry name" value="NorB_cytochrome_c-like"/>
    <property type="match status" value="1"/>
</dbReference>
<evidence type="ECO:0000313" key="5">
    <source>
        <dbReference type="Proteomes" id="UP000070339"/>
    </source>
</evidence>
<feature type="transmembrane region" description="Helical" evidence="2">
    <location>
        <begin position="337"/>
        <end position="359"/>
    </location>
</feature>
<dbReference type="PANTHER" id="PTHR10422:SF38">
    <property type="entry name" value="CYTOCHROME B SUBUNIT OF NITRIC OXIDE REDUCTASE"/>
    <property type="match status" value="1"/>
</dbReference>
<keyword evidence="2" id="KW-0812">Transmembrane</keyword>
<feature type="transmembrane region" description="Helical" evidence="2">
    <location>
        <begin position="641"/>
        <end position="660"/>
    </location>
</feature>
<feature type="transmembrane region" description="Helical" evidence="2">
    <location>
        <begin position="672"/>
        <end position="694"/>
    </location>
</feature>
<evidence type="ECO:0000313" key="4">
    <source>
        <dbReference type="EMBL" id="KXU18963.1"/>
    </source>
</evidence>
<feature type="transmembrane region" description="Helical" evidence="2">
    <location>
        <begin position="487"/>
        <end position="510"/>
    </location>
</feature>
<feature type="transmembrane region" description="Helical" evidence="2">
    <location>
        <begin position="20"/>
        <end position="41"/>
    </location>
</feature>
<dbReference type="InterPro" id="IPR054309">
    <property type="entry name" value="NorB_cytochrome_c-like"/>
</dbReference>
<organism evidence="4 5">
    <name type="scientific">Corynebacterium simulans</name>
    <dbReference type="NCBI Taxonomy" id="146827"/>
    <lineage>
        <taxon>Bacteria</taxon>
        <taxon>Bacillati</taxon>
        <taxon>Actinomycetota</taxon>
        <taxon>Actinomycetes</taxon>
        <taxon>Mycobacteriales</taxon>
        <taxon>Corynebacteriaceae</taxon>
        <taxon>Corynebacterium</taxon>
    </lineage>
</organism>
<feature type="transmembrane region" description="Helical" evidence="2">
    <location>
        <begin position="449"/>
        <end position="467"/>
    </location>
</feature>
<keyword evidence="5" id="KW-1185">Reference proteome</keyword>
<feature type="domain" description="Nitric oxide reductase subunit B cytochrome c-like" evidence="3">
    <location>
        <begin position="52"/>
        <end position="221"/>
    </location>
</feature>
<feature type="compositionally biased region" description="Polar residues" evidence="1">
    <location>
        <begin position="870"/>
        <end position="882"/>
    </location>
</feature>
<evidence type="ECO:0000256" key="2">
    <source>
        <dbReference type="SAM" id="Phobius"/>
    </source>
</evidence>
<dbReference type="InterPro" id="IPR000883">
    <property type="entry name" value="Cyt_C_Oxase_1"/>
</dbReference>
<feature type="transmembrane region" description="Helical" evidence="2">
    <location>
        <begin position="517"/>
        <end position="539"/>
    </location>
</feature>
<feature type="transmembrane region" description="Helical" evidence="2">
    <location>
        <begin position="371"/>
        <end position="390"/>
    </location>
</feature>
<reference evidence="4 5" key="1">
    <citation type="journal article" date="2016" name="Int. J. Syst. Evol. Microbiol.">
        <title>Resolving the Complexity of Human Skin Metagenomes Using Single-Molecule Sequencing.</title>
        <authorList>
            <consortium name="NISC Comparative Sequencing Program"/>
            <person name="Tsai Y.C."/>
            <person name="Conlan S."/>
            <person name="Deming C."/>
            <person name="Segre J.A."/>
            <person name="Kong H.H."/>
            <person name="Korlach J."/>
            <person name="Oh J."/>
        </authorList>
    </citation>
    <scope>NUCLEOTIDE SEQUENCE [LARGE SCALE GENOMIC DNA]</scope>
    <source>
        <strain evidence="4 5">1B08</strain>
    </source>
</reference>
<accession>A0ABR5VC94</accession>
<keyword evidence="2" id="KW-0472">Membrane</keyword>
<dbReference type="SUPFAM" id="SSF81442">
    <property type="entry name" value="Cytochrome c oxidase subunit I-like"/>
    <property type="match status" value="1"/>
</dbReference>
<feature type="transmembrane region" description="Helical" evidence="2">
    <location>
        <begin position="594"/>
        <end position="621"/>
    </location>
</feature>